<gene>
    <name evidence="2" type="ORF">PQO05_10700</name>
</gene>
<dbReference type="Proteomes" id="UP001216139">
    <property type="component" value="Chromosome"/>
</dbReference>
<organism evidence="2 3">
    <name type="scientific">Mucilaginibacter jinjuensis</name>
    <dbReference type="NCBI Taxonomy" id="1176721"/>
    <lineage>
        <taxon>Bacteria</taxon>
        <taxon>Pseudomonadati</taxon>
        <taxon>Bacteroidota</taxon>
        <taxon>Sphingobacteriia</taxon>
        <taxon>Sphingobacteriales</taxon>
        <taxon>Sphingobacteriaceae</taxon>
        <taxon>Mucilaginibacter</taxon>
    </lineage>
</organism>
<feature type="compositionally biased region" description="Low complexity" evidence="1">
    <location>
        <begin position="327"/>
        <end position="338"/>
    </location>
</feature>
<name>A0ABY7TD68_9SPHI</name>
<dbReference type="RefSeq" id="WP_273632900.1">
    <property type="nucleotide sequence ID" value="NZ_CP117167.1"/>
</dbReference>
<accession>A0ABY7TD68</accession>
<feature type="compositionally biased region" description="Gly residues" evidence="1">
    <location>
        <begin position="273"/>
        <end position="283"/>
    </location>
</feature>
<evidence type="ECO:0000313" key="2">
    <source>
        <dbReference type="EMBL" id="WCT14401.1"/>
    </source>
</evidence>
<feature type="region of interest" description="Disordered" evidence="1">
    <location>
        <begin position="271"/>
        <end position="338"/>
    </location>
</feature>
<keyword evidence="3" id="KW-1185">Reference proteome</keyword>
<feature type="compositionally biased region" description="Low complexity" evidence="1">
    <location>
        <begin position="291"/>
        <end position="301"/>
    </location>
</feature>
<protein>
    <submittedName>
        <fullName evidence="2">Uncharacterized protein</fullName>
    </submittedName>
</protein>
<proteinExistence type="predicted"/>
<feature type="compositionally biased region" description="Pro residues" evidence="1">
    <location>
        <begin position="302"/>
        <end position="326"/>
    </location>
</feature>
<dbReference type="EMBL" id="CP117167">
    <property type="protein sequence ID" value="WCT14401.1"/>
    <property type="molecule type" value="Genomic_DNA"/>
</dbReference>
<evidence type="ECO:0000256" key="1">
    <source>
        <dbReference type="SAM" id="MobiDB-lite"/>
    </source>
</evidence>
<evidence type="ECO:0000313" key="3">
    <source>
        <dbReference type="Proteomes" id="UP001216139"/>
    </source>
</evidence>
<sequence>MKNKPIPITTLRGLTEVLDESLQSKIIGGDCVPMMDPKTLTNNVLSKLFNNGSGLTPSQLEAFTTVISQMSSNQLGQDVLQALLSSNAPETPLINNSPIGGAAFDGKNLNVFFPDYPTPAGYLFTNVVHEIFHMYQQYVGNNTGATYEREIEAFLFTAMMDQAMDNANPNVNTDTSYFLNSGDITRSGTDAASTNFRDAFNDILNNKDFSVDNMNKLIDNFYNGANISQTAYSPDGPSHYKPGDVTDLSKVTLGAVFPCFEHFLYHVPPPPGGGGGGGGGGSNEDGSFYFSYSQSKSGSKSSPPPPPSPPSPPPPPTPSPSPPPYASSPSASGSRSRV</sequence>
<reference evidence="2 3" key="1">
    <citation type="submission" date="2023-02" db="EMBL/GenBank/DDBJ databases">
        <title>Genome sequence of Mucilaginibacter jinjuensis strain KACC 16571.</title>
        <authorList>
            <person name="Kim S."/>
            <person name="Heo J."/>
            <person name="Kwon S.-W."/>
        </authorList>
    </citation>
    <scope>NUCLEOTIDE SEQUENCE [LARGE SCALE GENOMIC DNA]</scope>
    <source>
        <strain evidence="2 3">KACC 16571</strain>
    </source>
</reference>